<comment type="caution">
    <text evidence="1">The sequence shown here is derived from an EMBL/GenBank/DDBJ whole genome shotgun (WGS) entry which is preliminary data.</text>
</comment>
<name>A0A326UAC7_THEHA</name>
<dbReference type="EMBL" id="QKUF01000002">
    <property type="protein sequence ID" value="PZW34236.1"/>
    <property type="molecule type" value="Genomic_DNA"/>
</dbReference>
<evidence type="ECO:0000313" key="2">
    <source>
        <dbReference type="Proteomes" id="UP000248806"/>
    </source>
</evidence>
<keyword evidence="2" id="KW-1185">Reference proteome</keyword>
<protein>
    <submittedName>
        <fullName evidence="1">Uncharacterized protein</fullName>
    </submittedName>
</protein>
<accession>A0A326UAC7</accession>
<reference evidence="1 2" key="1">
    <citation type="submission" date="2018-06" db="EMBL/GenBank/DDBJ databases">
        <title>Genomic Encyclopedia of Archaeal and Bacterial Type Strains, Phase II (KMG-II): from individual species to whole genera.</title>
        <authorList>
            <person name="Goeker M."/>
        </authorList>
    </citation>
    <scope>NUCLEOTIDE SEQUENCE [LARGE SCALE GENOMIC DNA]</scope>
    <source>
        <strain evidence="1 2">ATCC BAA-1881</strain>
    </source>
</reference>
<evidence type="ECO:0000313" key="1">
    <source>
        <dbReference type="EMBL" id="PZW34236.1"/>
    </source>
</evidence>
<gene>
    <name evidence="1" type="ORF">EI42_01073</name>
</gene>
<dbReference type="AlphaFoldDB" id="A0A326UAC7"/>
<proteinExistence type="predicted"/>
<dbReference type="Proteomes" id="UP000248806">
    <property type="component" value="Unassembled WGS sequence"/>
</dbReference>
<sequence>MEIHNWRAMQLEMFDDLLHPPFDRAMDAIWFHLSCPNPIGQISCI</sequence>
<organism evidence="1 2">
    <name type="scientific">Thermosporothrix hazakensis</name>
    <dbReference type="NCBI Taxonomy" id="644383"/>
    <lineage>
        <taxon>Bacteria</taxon>
        <taxon>Bacillati</taxon>
        <taxon>Chloroflexota</taxon>
        <taxon>Ktedonobacteria</taxon>
        <taxon>Ktedonobacterales</taxon>
        <taxon>Thermosporotrichaceae</taxon>
        <taxon>Thermosporothrix</taxon>
    </lineage>
</organism>